<gene>
    <name evidence="2" type="ORF">AVEN_64830_1</name>
</gene>
<evidence type="ECO:0000256" key="1">
    <source>
        <dbReference type="SAM" id="MobiDB-lite"/>
    </source>
</evidence>
<organism evidence="2 3">
    <name type="scientific">Araneus ventricosus</name>
    <name type="common">Orbweaver spider</name>
    <name type="synonym">Epeira ventricosa</name>
    <dbReference type="NCBI Taxonomy" id="182803"/>
    <lineage>
        <taxon>Eukaryota</taxon>
        <taxon>Metazoa</taxon>
        <taxon>Ecdysozoa</taxon>
        <taxon>Arthropoda</taxon>
        <taxon>Chelicerata</taxon>
        <taxon>Arachnida</taxon>
        <taxon>Araneae</taxon>
        <taxon>Araneomorphae</taxon>
        <taxon>Entelegynae</taxon>
        <taxon>Araneoidea</taxon>
        <taxon>Araneidae</taxon>
        <taxon>Araneus</taxon>
    </lineage>
</organism>
<comment type="caution">
    <text evidence="2">The sequence shown here is derived from an EMBL/GenBank/DDBJ whole genome shotgun (WGS) entry which is preliminary data.</text>
</comment>
<evidence type="ECO:0000313" key="2">
    <source>
        <dbReference type="EMBL" id="GBM53907.1"/>
    </source>
</evidence>
<name>A0A4Y2GL51_ARAVE</name>
<accession>A0A4Y2GL51</accession>
<dbReference type="AlphaFoldDB" id="A0A4Y2GL51"/>
<sequence length="147" mass="16980">MFHLDNTPNLSQPSSPAPTIPSTRTFTHRSQKIGNVSQLNVDSVGKLTMQVPPIFTFQNNRLVSQDVCYNQPEGSRILASGRLLYDYMRRDLFQRQDRHNDFEQNSSRLLQHSDSYYLVCKNESVFRLHQCPPGQVFRDGQCFKIDA</sequence>
<feature type="compositionally biased region" description="Polar residues" evidence="1">
    <location>
        <begin position="1"/>
        <end position="14"/>
    </location>
</feature>
<reference evidence="2 3" key="1">
    <citation type="journal article" date="2019" name="Sci. Rep.">
        <title>Orb-weaving spider Araneus ventricosus genome elucidates the spidroin gene catalogue.</title>
        <authorList>
            <person name="Kono N."/>
            <person name="Nakamura H."/>
            <person name="Ohtoshi R."/>
            <person name="Moran D.A.P."/>
            <person name="Shinohara A."/>
            <person name="Yoshida Y."/>
            <person name="Fujiwara M."/>
            <person name="Mori M."/>
            <person name="Tomita M."/>
            <person name="Arakawa K."/>
        </authorList>
    </citation>
    <scope>NUCLEOTIDE SEQUENCE [LARGE SCALE GENOMIC DNA]</scope>
</reference>
<proteinExistence type="predicted"/>
<dbReference type="Proteomes" id="UP000499080">
    <property type="component" value="Unassembled WGS sequence"/>
</dbReference>
<feature type="region of interest" description="Disordered" evidence="1">
    <location>
        <begin position="1"/>
        <end position="24"/>
    </location>
</feature>
<evidence type="ECO:0008006" key="4">
    <source>
        <dbReference type="Google" id="ProtNLM"/>
    </source>
</evidence>
<protein>
    <recommendedName>
        <fullName evidence="4">Chitin-binding type-2 domain-containing protein</fullName>
    </recommendedName>
</protein>
<keyword evidence="3" id="KW-1185">Reference proteome</keyword>
<dbReference type="EMBL" id="BGPR01001437">
    <property type="protein sequence ID" value="GBM53907.1"/>
    <property type="molecule type" value="Genomic_DNA"/>
</dbReference>
<evidence type="ECO:0000313" key="3">
    <source>
        <dbReference type="Proteomes" id="UP000499080"/>
    </source>
</evidence>